<gene>
    <name evidence="2" type="ORF">SAMN02745168_1754</name>
</gene>
<accession>A0A1W2AIS7</accession>
<dbReference type="NCBIfam" id="TIGR04223">
    <property type="entry name" value="quorum_AgrD"/>
    <property type="match status" value="1"/>
</dbReference>
<keyword evidence="1" id="KW-0732">Signal</keyword>
<dbReference type="STRING" id="1122930.SAMN02745168_1754"/>
<evidence type="ECO:0000313" key="2">
    <source>
        <dbReference type="EMBL" id="SMC60524.1"/>
    </source>
</evidence>
<dbReference type="EMBL" id="FWXW01000004">
    <property type="protein sequence ID" value="SMC60524.1"/>
    <property type="molecule type" value="Genomic_DNA"/>
</dbReference>
<sequence>MMKKILSYIASSAAALFVLVSFASAGTCSIFTMYQPKVPSKLLK</sequence>
<name>A0A1W2AIS7_9FIRM</name>
<dbReference type="AlphaFoldDB" id="A0A1W2AIS7"/>
<dbReference type="InterPro" id="IPR009229">
    <property type="entry name" value="AgrD"/>
</dbReference>
<evidence type="ECO:0000313" key="3">
    <source>
        <dbReference type="Proteomes" id="UP000192790"/>
    </source>
</evidence>
<proteinExistence type="predicted"/>
<feature type="chain" id="PRO_5012551708" evidence="1">
    <location>
        <begin position="26"/>
        <end position="44"/>
    </location>
</feature>
<feature type="signal peptide" evidence="1">
    <location>
        <begin position="1"/>
        <end position="25"/>
    </location>
</feature>
<keyword evidence="3" id="KW-1185">Reference proteome</keyword>
<dbReference type="Proteomes" id="UP000192790">
    <property type="component" value="Unassembled WGS sequence"/>
</dbReference>
<protein>
    <submittedName>
        <fullName evidence="2">Cyclic lactone autoinducer peptide</fullName>
    </submittedName>
</protein>
<evidence type="ECO:0000256" key="1">
    <source>
        <dbReference type="SAM" id="SignalP"/>
    </source>
</evidence>
<organism evidence="2 3">
    <name type="scientific">Papillibacter cinnamivorans DSM 12816</name>
    <dbReference type="NCBI Taxonomy" id="1122930"/>
    <lineage>
        <taxon>Bacteria</taxon>
        <taxon>Bacillati</taxon>
        <taxon>Bacillota</taxon>
        <taxon>Clostridia</taxon>
        <taxon>Eubacteriales</taxon>
        <taxon>Oscillospiraceae</taxon>
        <taxon>Papillibacter</taxon>
    </lineage>
</organism>
<reference evidence="2 3" key="1">
    <citation type="submission" date="2017-04" db="EMBL/GenBank/DDBJ databases">
        <authorList>
            <person name="Afonso C.L."/>
            <person name="Miller P.J."/>
            <person name="Scott M.A."/>
            <person name="Spackman E."/>
            <person name="Goraichik I."/>
            <person name="Dimitrov K.M."/>
            <person name="Suarez D.L."/>
            <person name="Swayne D.E."/>
        </authorList>
    </citation>
    <scope>NUCLEOTIDE SEQUENCE [LARGE SCALE GENOMIC DNA]</scope>
    <source>
        <strain evidence="2 3">DSM 12816</strain>
    </source>
</reference>